<dbReference type="InterPro" id="IPR036236">
    <property type="entry name" value="Znf_C2H2_sf"/>
</dbReference>
<dbReference type="SUPFAM" id="SSF57667">
    <property type="entry name" value="beta-beta-alpha zinc fingers"/>
    <property type="match status" value="1"/>
</dbReference>
<dbReference type="Gene3D" id="3.30.160.60">
    <property type="entry name" value="Classic Zinc Finger"/>
    <property type="match status" value="1"/>
</dbReference>
<dbReference type="Proteomes" id="UP000076770">
    <property type="component" value="Chromosome i"/>
</dbReference>
<dbReference type="AlphaFoldDB" id="A0A157SYQ5"/>
<dbReference type="Gene3D" id="6.20.390.10">
    <property type="match status" value="1"/>
</dbReference>
<dbReference type="InterPro" id="IPR054177">
    <property type="entry name" value="B129_C2H2-Znf"/>
</dbReference>
<dbReference type="PATRIC" id="fig|2287.9.peg.696"/>
<name>A0A157SYQ5_SACSO</name>
<dbReference type="PROSITE" id="PS50157">
    <property type="entry name" value="ZINC_FINGER_C2H2_2"/>
    <property type="match status" value="1"/>
</dbReference>
<reference evidence="3" key="1">
    <citation type="submission" date="2016-04" db="EMBL/GenBank/DDBJ databases">
        <authorList>
            <person name="Shah S.A."/>
            <person name="Garrett R.A."/>
        </authorList>
    </citation>
    <scope>NUCLEOTIDE SEQUENCE [LARGE SCALE GENOMIC DNA]</scope>
    <source>
        <strain evidence="3">ATCC 35091 / DSM 1616 / JCM 8930 / NBRC 15331 / P1</strain>
    </source>
</reference>
<evidence type="ECO:0000313" key="2">
    <source>
        <dbReference type="EMBL" id="SAI84242.1"/>
    </source>
</evidence>
<protein>
    <submittedName>
        <fullName evidence="2">CRISPR-associated Cas4-like protein</fullName>
    </submittedName>
</protein>
<dbReference type="PROSITE" id="PS00028">
    <property type="entry name" value="ZINC_FINGER_C2H2_1"/>
    <property type="match status" value="2"/>
</dbReference>
<feature type="domain" description="C2H2-type" evidence="1">
    <location>
        <begin position="101"/>
        <end position="130"/>
    </location>
</feature>
<sequence>MRKTSYHRESLSKILSVLSARFITSVGGGIGMESGSKKYLSNHKGIMIHVTLEELKRYHSLTPEQKRIIRAVVKALIHNPQLLDESGYLYKLLASKAVSPYVCPLCLMPFSSSVSLKQHIRYTEHSKVCPVCGKEFRNTDSTLDHVCKKHNICVS</sequence>
<evidence type="ECO:0000259" key="1">
    <source>
        <dbReference type="PROSITE" id="PS50157"/>
    </source>
</evidence>
<organism evidence="2 3">
    <name type="scientific">Saccharolobus solfataricus</name>
    <name type="common">Sulfolobus solfataricus</name>
    <dbReference type="NCBI Taxonomy" id="2287"/>
    <lineage>
        <taxon>Archaea</taxon>
        <taxon>Thermoproteota</taxon>
        <taxon>Thermoprotei</taxon>
        <taxon>Sulfolobales</taxon>
        <taxon>Sulfolobaceae</taxon>
        <taxon>Saccharolobus</taxon>
    </lineage>
</organism>
<dbReference type="SMART" id="SM00355">
    <property type="entry name" value="ZnF_C2H2"/>
    <property type="match status" value="2"/>
</dbReference>
<gene>
    <name evidence="2" type="ORF">SSOP1_0688</name>
</gene>
<dbReference type="EMBL" id="LT549890">
    <property type="protein sequence ID" value="SAI84242.1"/>
    <property type="molecule type" value="Genomic_DNA"/>
</dbReference>
<dbReference type="Pfam" id="PF00096">
    <property type="entry name" value="zf-C2H2"/>
    <property type="match status" value="1"/>
</dbReference>
<evidence type="ECO:0000313" key="3">
    <source>
        <dbReference type="Proteomes" id="UP000076770"/>
    </source>
</evidence>
<accession>A0A157SYQ5</accession>
<proteinExistence type="predicted"/>
<dbReference type="Pfam" id="PF22034">
    <property type="entry name" value="B129_C2H2-zf"/>
    <property type="match status" value="1"/>
</dbReference>
<dbReference type="InterPro" id="IPR013087">
    <property type="entry name" value="Znf_C2H2_type"/>
</dbReference>